<dbReference type="PRINTS" id="PR01217">
    <property type="entry name" value="PRICHEXTENSN"/>
</dbReference>
<dbReference type="CDD" id="cd05379">
    <property type="entry name" value="CAP_bacterial"/>
    <property type="match status" value="1"/>
</dbReference>
<dbReference type="PANTHER" id="PTHR31157">
    <property type="entry name" value="SCP DOMAIN-CONTAINING PROTEIN"/>
    <property type="match status" value="1"/>
</dbReference>
<evidence type="ECO:0000256" key="1">
    <source>
        <dbReference type="SAM" id="MobiDB-lite"/>
    </source>
</evidence>
<dbReference type="SUPFAM" id="SSF55797">
    <property type="entry name" value="PR-1-like"/>
    <property type="match status" value="1"/>
</dbReference>
<dbReference type="InterPro" id="IPR035940">
    <property type="entry name" value="CAP_sf"/>
</dbReference>
<feature type="region of interest" description="Disordered" evidence="1">
    <location>
        <begin position="170"/>
        <end position="270"/>
    </location>
</feature>
<feature type="compositionally biased region" description="Pro residues" evidence="1">
    <location>
        <begin position="247"/>
        <end position="265"/>
    </location>
</feature>
<reference evidence="4" key="1">
    <citation type="submission" date="2022-07" db="EMBL/GenBank/DDBJ databases">
        <title>Phylogenomic reconstructions and comparative analyses of Kickxellomycotina fungi.</title>
        <authorList>
            <person name="Reynolds N.K."/>
            <person name="Stajich J.E."/>
            <person name="Barry K."/>
            <person name="Grigoriev I.V."/>
            <person name="Crous P."/>
            <person name="Smith M.E."/>
        </authorList>
    </citation>
    <scope>NUCLEOTIDE SEQUENCE</scope>
    <source>
        <strain evidence="4">IMI 214461</strain>
    </source>
</reference>
<feature type="chain" id="PRO_5040936255" description="SCP domain-containing protein" evidence="2">
    <location>
        <begin position="20"/>
        <end position="298"/>
    </location>
</feature>
<feature type="domain" description="SCP" evidence="3">
    <location>
        <begin position="35"/>
        <end position="135"/>
    </location>
</feature>
<dbReference type="Pfam" id="PF00188">
    <property type="entry name" value="CAP"/>
    <property type="match status" value="1"/>
</dbReference>
<keyword evidence="2" id="KW-0732">Signal</keyword>
<evidence type="ECO:0000313" key="5">
    <source>
        <dbReference type="Proteomes" id="UP001150907"/>
    </source>
</evidence>
<dbReference type="Gene3D" id="3.40.33.10">
    <property type="entry name" value="CAP"/>
    <property type="match status" value="1"/>
</dbReference>
<sequence>MKLTSAVVVLSAAAASVLAATYPPTAGQDLCCAANQVRSRAGLAPLKWLPSIDSAAQGHSNYQRGLGHITHEQIRGTPTFEPADRLTSVGFVFSVAAENVGSGFKNTDDVSTMWENSPGHKINILRPVTVCGGAVANPGAFYTIDFAKPMRSSDNNGYYTLQCNGTKSLGAYTSGEPIPHNPQTQTPVGHKPTPAPPKPVPSPPKPVPSPTKPAPPPAKTTAPPVKSTPPPVKPVSSVAPVHTTYIPAPPPLPPVVPSLPPPPPSKGGKCRLVPKGSIAAGKCKPCKNCGTKASPFRR</sequence>
<dbReference type="Proteomes" id="UP001150907">
    <property type="component" value="Unassembled WGS sequence"/>
</dbReference>
<dbReference type="EMBL" id="JANBQF010000226">
    <property type="protein sequence ID" value="KAJ2003375.1"/>
    <property type="molecule type" value="Genomic_DNA"/>
</dbReference>
<organism evidence="4 5">
    <name type="scientific">Coemansia thaxteri</name>
    <dbReference type="NCBI Taxonomy" id="2663907"/>
    <lineage>
        <taxon>Eukaryota</taxon>
        <taxon>Fungi</taxon>
        <taxon>Fungi incertae sedis</taxon>
        <taxon>Zoopagomycota</taxon>
        <taxon>Kickxellomycotina</taxon>
        <taxon>Kickxellomycetes</taxon>
        <taxon>Kickxellales</taxon>
        <taxon>Kickxellaceae</taxon>
        <taxon>Coemansia</taxon>
    </lineage>
</organism>
<gene>
    <name evidence="4" type="ORF">H4R26_003109</name>
</gene>
<name>A0A9W8BJP9_9FUNG</name>
<evidence type="ECO:0000256" key="2">
    <source>
        <dbReference type="SAM" id="SignalP"/>
    </source>
</evidence>
<keyword evidence="5" id="KW-1185">Reference proteome</keyword>
<dbReference type="OrthoDB" id="568194at2759"/>
<dbReference type="AlphaFoldDB" id="A0A9W8BJP9"/>
<dbReference type="InterPro" id="IPR014044">
    <property type="entry name" value="CAP_dom"/>
</dbReference>
<feature type="compositionally biased region" description="Pro residues" evidence="1">
    <location>
        <begin position="193"/>
        <end position="218"/>
    </location>
</feature>
<protein>
    <recommendedName>
        <fullName evidence="3">SCP domain-containing protein</fullName>
    </recommendedName>
</protein>
<comment type="caution">
    <text evidence="4">The sequence shown here is derived from an EMBL/GenBank/DDBJ whole genome shotgun (WGS) entry which is preliminary data.</text>
</comment>
<evidence type="ECO:0000313" key="4">
    <source>
        <dbReference type="EMBL" id="KAJ2003375.1"/>
    </source>
</evidence>
<dbReference type="PANTHER" id="PTHR31157:SF1">
    <property type="entry name" value="SCP DOMAIN-CONTAINING PROTEIN"/>
    <property type="match status" value="1"/>
</dbReference>
<accession>A0A9W8BJP9</accession>
<feature type="signal peptide" evidence="2">
    <location>
        <begin position="1"/>
        <end position="19"/>
    </location>
</feature>
<proteinExistence type="predicted"/>
<evidence type="ECO:0000259" key="3">
    <source>
        <dbReference type="Pfam" id="PF00188"/>
    </source>
</evidence>